<evidence type="ECO:0000313" key="1">
    <source>
        <dbReference type="EMBL" id="KAH1091969.1"/>
    </source>
</evidence>
<dbReference type="OrthoDB" id="996639at2759"/>
<organism evidence="1 2">
    <name type="scientific">Gossypium stocksii</name>
    <dbReference type="NCBI Taxonomy" id="47602"/>
    <lineage>
        <taxon>Eukaryota</taxon>
        <taxon>Viridiplantae</taxon>
        <taxon>Streptophyta</taxon>
        <taxon>Embryophyta</taxon>
        <taxon>Tracheophyta</taxon>
        <taxon>Spermatophyta</taxon>
        <taxon>Magnoliopsida</taxon>
        <taxon>eudicotyledons</taxon>
        <taxon>Gunneridae</taxon>
        <taxon>Pentapetalae</taxon>
        <taxon>rosids</taxon>
        <taxon>malvids</taxon>
        <taxon>Malvales</taxon>
        <taxon>Malvaceae</taxon>
        <taxon>Malvoideae</taxon>
        <taxon>Gossypium</taxon>
    </lineage>
</organism>
<dbReference type="Proteomes" id="UP000828251">
    <property type="component" value="Unassembled WGS sequence"/>
</dbReference>
<dbReference type="EMBL" id="JAIQCV010000006">
    <property type="protein sequence ID" value="KAH1091969.1"/>
    <property type="molecule type" value="Genomic_DNA"/>
</dbReference>
<sequence>MTARSSKGMLLALDGKVAKLNGSMCDIEELKGELNICKVALGNGVFVVASNPKADVPKPKEFIETRPRKDVDNLLWGMEQYFHAKGIMDDATKMSLSLGKSKSWNTDE</sequence>
<protein>
    <submittedName>
        <fullName evidence="1">Uncharacterized protein</fullName>
    </submittedName>
</protein>
<name>A0A9D3VQZ9_9ROSI</name>
<accession>A0A9D3VQZ9</accession>
<comment type="caution">
    <text evidence="1">The sequence shown here is derived from an EMBL/GenBank/DDBJ whole genome shotgun (WGS) entry which is preliminary data.</text>
</comment>
<gene>
    <name evidence="1" type="ORF">J1N35_019226</name>
</gene>
<reference evidence="1 2" key="1">
    <citation type="journal article" date="2021" name="Plant Biotechnol. J.">
        <title>Multi-omics assisted identification of the key and species-specific regulatory components of drought-tolerant mechanisms in Gossypium stocksii.</title>
        <authorList>
            <person name="Yu D."/>
            <person name="Ke L."/>
            <person name="Zhang D."/>
            <person name="Wu Y."/>
            <person name="Sun Y."/>
            <person name="Mei J."/>
            <person name="Sun J."/>
            <person name="Sun Y."/>
        </authorList>
    </citation>
    <scope>NUCLEOTIDE SEQUENCE [LARGE SCALE GENOMIC DNA]</scope>
    <source>
        <strain evidence="2">cv. E1</strain>
        <tissue evidence="1">Leaf</tissue>
    </source>
</reference>
<keyword evidence="2" id="KW-1185">Reference proteome</keyword>
<evidence type="ECO:0000313" key="2">
    <source>
        <dbReference type="Proteomes" id="UP000828251"/>
    </source>
</evidence>
<proteinExistence type="predicted"/>
<dbReference type="AlphaFoldDB" id="A0A9D3VQZ9"/>